<name>G5LK05_SALET</name>
<evidence type="ECO:0000313" key="2">
    <source>
        <dbReference type="Proteomes" id="UP000004642"/>
    </source>
</evidence>
<protein>
    <submittedName>
        <fullName evidence="1">Uncharacterized protein</fullName>
    </submittedName>
</protein>
<organism evidence="1 2">
    <name type="scientific">Salmonella enterica subsp. enterica serovar Alachua str. R6-377</name>
    <dbReference type="NCBI Taxonomy" id="913241"/>
    <lineage>
        <taxon>Bacteria</taxon>
        <taxon>Pseudomonadati</taxon>
        <taxon>Pseudomonadota</taxon>
        <taxon>Gammaproteobacteria</taxon>
        <taxon>Enterobacterales</taxon>
        <taxon>Enterobacteriaceae</taxon>
        <taxon>Salmonella</taxon>
    </lineage>
</organism>
<dbReference type="AlphaFoldDB" id="G5LK05"/>
<reference evidence="1 2" key="1">
    <citation type="journal article" date="2011" name="BMC Genomics">
        <title>Genome sequencing reveals diversification of virulence factor content and possible host adaptation in distinct subpopulations of Salmonella enterica.</title>
        <authorList>
            <person name="den Bakker H.C."/>
            <person name="Moreno Switt A.I."/>
            <person name="Govoni G."/>
            <person name="Cummings C.A."/>
            <person name="Ranieri M.L."/>
            <person name="Degoricija L."/>
            <person name="Hoelzer K."/>
            <person name="Rodriguez-Rivera L.D."/>
            <person name="Brown S."/>
            <person name="Bolchacova E."/>
            <person name="Furtado M.R."/>
            <person name="Wiedmann M."/>
        </authorList>
    </citation>
    <scope>NUCLEOTIDE SEQUENCE [LARGE SCALE GENOMIC DNA]</scope>
    <source>
        <strain evidence="1 2">R6-377</strain>
    </source>
</reference>
<proteinExistence type="predicted"/>
<comment type="caution">
    <text evidence="1">The sequence shown here is derived from an EMBL/GenBank/DDBJ whole genome shotgun (WGS) entry which is preliminary data.</text>
</comment>
<dbReference type="Proteomes" id="UP000004642">
    <property type="component" value="Unassembled WGS sequence"/>
</dbReference>
<sequence length="52" mass="5850">ARDINLCAVALTIIKRDTMHFIILMPRLRQTSGGVLTSTKYNNGAFHSYPDQ</sequence>
<accession>G5LK05</accession>
<feature type="non-terminal residue" evidence="1">
    <location>
        <position position="1"/>
    </location>
</feature>
<dbReference type="EMBL" id="AFCJ01000291">
    <property type="protein sequence ID" value="EHC44600.1"/>
    <property type="molecule type" value="Genomic_DNA"/>
</dbReference>
<evidence type="ECO:0000313" key="1">
    <source>
        <dbReference type="EMBL" id="EHC44600.1"/>
    </source>
</evidence>
<gene>
    <name evidence="1" type="ORF">LTSEALA_0669</name>
</gene>